<name>A0A1I3WRC3_9BACL</name>
<organism evidence="2 3">
    <name type="scientific">Brevibacillus centrosporus</name>
    <dbReference type="NCBI Taxonomy" id="54910"/>
    <lineage>
        <taxon>Bacteria</taxon>
        <taxon>Bacillati</taxon>
        <taxon>Bacillota</taxon>
        <taxon>Bacilli</taxon>
        <taxon>Bacillales</taxon>
        <taxon>Paenibacillaceae</taxon>
        <taxon>Brevibacillus</taxon>
    </lineage>
</organism>
<proteinExistence type="predicted"/>
<evidence type="ECO:0000313" key="2">
    <source>
        <dbReference type="EMBL" id="SFK09920.1"/>
    </source>
</evidence>
<gene>
    <name evidence="2" type="ORF">SAMN05518846_108274</name>
</gene>
<accession>A0A1I3WRC3</accession>
<dbReference type="Proteomes" id="UP000198915">
    <property type="component" value="Unassembled WGS sequence"/>
</dbReference>
<protein>
    <submittedName>
        <fullName evidence="2">DUF4097 and DUF4098 domain-containing protein YvlB</fullName>
    </submittedName>
</protein>
<dbReference type="AlphaFoldDB" id="A0A1I3WRC3"/>
<dbReference type="EMBL" id="FORT01000008">
    <property type="protein sequence ID" value="SFK09920.1"/>
    <property type="molecule type" value="Genomic_DNA"/>
</dbReference>
<evidence type="ECO:0000313" key="3">
    <source>
        <dbReference type="Proteomes" id="UP000198915"/>
    </source>
</evidence>
<reference evidence="3" key="1">
    <citation type="submission" date="2016-10" db="EMBL/GenBank/DDBJ databases">
        <authorList>
            <person name="Varghese N."/>
            <person name="Submissions S."/>
        </authorList>
    </citation>
    <scope>NUCLEOTIDE SEQUENCE [LARGE SCALE GENOMIC DNA]</scope>
    <source>
        <strain evidence="3">OK042</strain>
    </source>
</reference>
<dbReference type="STRING" id="1884381.SAMN05518846_108274"/>
<dbReference type="InterPro" id="IPR025164">
    <property type="entry name" value="Toastrack_DUF4097"/>
</dbReference>
<dbReference type="Pfam" id="PF13349">
    <property type="entry name" value="DUF4097"/>
    <property type="match status" value="1"/>
</dbReference>
<dbReference type="RefSeq" id="WP_092269648.1">
    <property type="nucleotide sequence ID" value="NZ_FORT01000008.1"/>
</dbReference>
<evidence type="ECO:0000259" key="1">
    <source>
        <dbReference type="Pfam" id="PF13349"/>
    </source>
</evidence>
<sequence length="282" mass="30856">MRNVAKKLFGLCLLLFIIGVAGLGWLFSKQEQFAFSLKTIDEARTLEQKVKALDLSVDTTDVLIKKSDTGSTMVRLVGETAEDDVDRIQFESNVDADGMLRVSVRKPMQFKPFFMGNGQLRVEVMLPEAVYDSISLETATGDIKSEAIAAKEANVTSSTGDIDIAGFTGDRLTLETDTGDMKLLNIRSALTIESSTGDVSKLALPELMHDVDIRTDTGDIRLLTEKKPQEAKLELQTDTGDIQVDWPGLNYEQKEEHYVKASAGSGGSILSVKTSTGDIRIQ</sequence>
<feature type="domain" description="DUF4097" evidence="1">
    <location>
        <begin position="132"/>
        <end position="281"/>
    </location>
</feature>
<keyword evidence="3" id="KW-1185">Reference proteome</keyword>